<feature type="domain" description="Protein export membrane protein SecD/SecF C-terminal" evidence="12">
    <location>
        <begin position="390"/>
        <end position="557"/>
    </location>
</feature>
<comment type="function">
    <text evidence="10">Part of the Sec protein translocase complex. Interacts with the SecYEG preprotein conducting channel. SecDF uses the proton motive force (PMF) to complete protein translocation after the ATP-dependent function of SecA.</text>
</comment>
<dbReference type="InterPro" id="IPR048634">
    <property type="entry name" value="SecD_SecF_C"/>
</dbReference>
<protein>
    <recommendedName>
        <fullName evidence="10">Protein translocase subunit SecD</fullName>
    </recommendedName>
</protein>
<dbReference type="InterPro" id="IPR054384">
    <property type="entry name" value="SecDF_P1_head"/>
</dbReference>
<keyword evidence="4" id="KW-0997">Cell inner membrane</keyword>
<dbReference type="HAMAP" id="MF_01463_B">
    <property type="entry name" value="SecD_B"/>
    <property type="match status" value="1"/>
</dbReference>
<comment type="caution">
    <text evidence="10">Lacks conserved residue(s) required for the propagation of feature annotation.</text>
</comment>
<evidence type="ECO:0000256" key="5">
    <source>
        <dbReference type="ARBA" id="ARBA00022692"/>
    </source>
</evidence>
<comment type="subcellular location">
    <subcellularLocation>
        <location evidence="1 10">Cell membrane</location>
        <topology evidence="1 10">Multi-pass membrane protein</topology>
    </subcellularLocation>
</comment>
<feature type="coiled-coil region" evidence="11">
    <location>
        <begin position="229"/>
        <end position="280"/>
    </location>
</feature>
<keyword evidence="9 10" id="KW-0472">Membrane</keyword>
<evidence type="ECO:0000256" key="8">
    <source>
        <dbReference type="ARBA" id="ARBA00023010"/>
    </source>
</evidence>
<dbReference type="InterPro" id="IPR022813">
    <property type="entry name" value="SecD/SecF_arch_bac"/>
</dbReference>
<dbReference type="SUPFAM" id="SSF82866">
    <property type="entry name" value="Multidrug efflux transporter AcrB transmembrane domain"/>
    <property type="match status" value="1"/>
</dbReference>
<evidence type="ECO:0000256" key="7">
    <source>
        <dbReference type="ARBA" id="ARBA00022989"/>
    </source>
</evidence>
<feature type="transmembrane region" description="Helical" evidence="10">
    <location>
        <begin position="408"/>
        <end position="428"/>
    </location>
</feature>
<evidence type="ECO:0000256" key="4">
    <source>
        <dbReference type="ARBA" id="ARBA00022519"/>
    </source>
</evidence>
<keyword evidence="2 10" id="KW-0813">Transport</keyword>
<feature type="transmembrane region" description="Helical" evidence="10">
    <location>
        <begin position="530"/>
        <end position="557"/>
    </location>
</feature>
<keyword evidence="16" id="KW-1185">Reference proteome</keyword>
<sequence length="578" mass="63032">MKKPFNTKLLFFIIATLFGVILSVPSIFQTQGPKITLGLDLQGGLNLLLGVKTQEAIKTRYSTLASEINYYTLDNQILIDALNADENSITFELLDSNEKVKMDTFFSKMPELNIKENNLIYHISLKEEEVLNVERFAIEQAIGNIRNRLDQFGLSEPSVTKQGADAILVQLPGIKTNEQEQRALDLISKGGHLQMMAVDEARNARVSSMSEEEARNLGDVILPLVNSQSQKVRDEIKTLKDEVEVLRQKEELDSQEQNALMQKELEITQKEEELIKIRALPNQEILLKAIPILDGAMLTDAKVAYDQNGQPVINFTLNSQGAKIFGDFSGKNIGNRMAVVLDGKVYSAPVIRERIGGGSGQISGGFSVQEASDIAIALRSGALPAPITLLEKRSVGPSLGADSIQASMIALVSGAALVIVFMVFYYGIAGVIANIAMVVNIFLVIAVMALFGATLTLPGMAGIILTVGMAVDANVIINERIREGFRAREGFIKAMENGYANASRAIFDSNLTTLIAAILLYAFGTGAIKGFAITMGIGILASIITAIIGTHGIFRLLQDRIVKSKNYALWFGYREGKR</sequence>
<comment type="similarity">
    <text evidence="10">Belongs to the SecD/SecF family. SecD subfamily.</text>
</comment>
<dbReference type="FunFam" id="3.30.1360.200:FF:000002">
    <property type="entry name" value="Preprotein translocase subunit SecD"/>
    <property type="match status" value="1"/>
</dbReference>
<dbReference type="InterPro" id="IPR055344">
    <property type="entry name" value="SecD_SecF_C_bact"/>
</dbReference>
<dbReference type="Gene3D" id="3.30.1360.200">
    <property type="match status" value="1"/>
</dbReference>
<feature type="transmembrane region" description="Helical" evidence="10">
    <location>
        <begin position="435"/>
        <end position="453"/>
    </location>
</feature>
<evidence type="ECO:0000256" key="6">
    <source>
        <dbReference type="ARBA" id="ARBA00022927"/>
    </source>
</evidence>
<feature type="transmembrane region" description="Helical" evidence="10">
    <location>
        <begin position="505"/>
        <end position="524"/>
    </location>
</feature>
<dbReference type="RefSeq" id="WP_111229902.1">
    <property type="nucleotide sequence ID" value="NZ_NBIU01000015.1"/>
</dbReference>
<dbReference type="Gene3D" id="3.30.70.3400">
    <property type="match status" value="1"/>
</dbReference>
<evidence type="ECO:0000313" key="16">
    <source>
        <dbReference type="Proteomes" id="UP000249746"/>
    </source>
</evidence>
<dbReference type="PRINTS" id="PR00702">
    <property type="entry name" value="ACRIFLAVINRP"/>
</dbReference>
<dbReference type="Gene3D" id="1.20.1640.10">
    <property type="entry name" value="Multidrug efflux transporter AcrB transmembrane domain"/>
    <property type="match status" value="1"/>
</dbReference>
<dbReference type="Pfam" id="PF21760">
    <property type="entry name" value="SecD_1st"/>
    <property type="match status" value="1"/>
</dbReference>
<evidence type="ECO:0000256" key="3">
    <source>
        <dbReference type="ARBA" id="ARBA00022475"/>
    </source>
</evidence>
<feature type="domain" description="SecDF P1 head subdomain" evidence="14">
    <location>
        <begin position="277"/>
        <end position="385"/>
    </location>
</feature>
<dbReference type="EMBL" id="NBIU01000015">
    <property type="protein sequence ID" value="PZT48014.1"/>
    <property type="molecule type" value="Genomic_DNA"/>
</dbReference>
<dbReference type="OrthoDB" id="9805019at2"/>
<keyword evidence="3 10" id="KW-1003">Cell membrane</keyword>
<evidence type="ECO:0000313" key="15">
    <source>
        <dbReference type="EMBL" id="PZT48014.1"/>
    </source>
</evidence>
<feature type="domain" description="Protein translocase subunit SecDF P1" evidence="13">
    <location>
        <begin position="138"/>
        <end position="200"/>
    </location>
</feature>
<dbReference type="GO" id="GO:0065002">
    <property type="term" value="P:intracellular protein transmembrane transport"/>
    <property type="evidence" value="ECO:0007669"/>
    <property type="project" value="UniProtKB-UniRule"/>
</dbReference>
<dbReference type="Pfam" id="PF02355">
    <property type="entry name" value="SecD_SecF_C"/>
    <property type="match status" value="1"/>
</dbReference>
<dbReference type="Pfam" id="PF22599">
    <property type="entry name" value="SecDF_P1_head"/>
    <property type="match status" value="1"/>
</dbReference>
<name>A0A2W6MU27_9HELI</name>
<dbReference type="FunFam" id="1.20.1640.10:FF:000004">
    <property type="entry name" value="Protein translocase subunit SecD"/>
    <property type="match status" value="1"/>
</dbReference>
<dbReference type="GO" id="GO:0006605">
    <property type="term" value="P:protein targeting"/>
    <property type="evidence" value="ECO:0007669"/>
    <property type="project" value="UniProtKB-UniRule"/>
</dbReference>
<dbReference type="PANTHER" id="PTHR30081:SF1">
    <property type="entry name" value="PROTEIN TRANSLOCASE SUBUNIT SECD"/>
    <property type="match status" value="1"/>
</dbReference>
<organism evidence="15 16">
    <name type="scientific">Helicobacter valdiviensis</name>
    <dbReference type="NCBI Taxonomy" id="1458358"/>
    <lineage>
        <taxon>Bacteria</taxon>
        <taxon>Pseudomonadati</taxon>
        <taxon>Campylobacterota</taxon>
        <taxon>Epsilonproteobacteria</taxon>
        <taxon>Campylobacterales</taxon>
        <taxon>Helicobacteraceae</taxon>
        <taxon>Helicobacter</taxon>
    </lineage>
</organism>
<keyword evidence="8 10" id="KW-0811">Translocation</keyword>
<keyword evidence="7 10" id="KW-1133">Transmembrane helix</keyword>
<comment type="subunit">
    <text evidence="10">Forms a complex with SecF. Part of the essential Sec protein translocation apparatus which comprises SecA, SecYEG and auxiliary proteins SecDF. Other proteins may also be involved.</text>
</comment>
<keyword evidence="5 10" id="KW-0812">Transmembrane</keyword>
<gene>
    <name evidence="10" type="primary">secD</name>
    <name evidence="15" type="ORF">B6S12_05985</name>
</gene>
<dbReference type="InterPro" id="IPR001036">
    <property type="entry name" value="Acrflvin-R"/>
</dbReference>
<keyword evidence="11" id="KW-0175">Coiled coil</keyword>
<dbReference type="Proteomes" id="UP000249746">
    <property type="component" value="Unassembled WGS sequence"/>
</dbReference>
<dbReference type="GO" id="GO:0043952">
    <property type="term" value="P:protein transport by the Sec complex"/>
    <property type="evidence" value="ECO:0007669"/>
    <property type="project" value="UniProtKB-UniRule"/>
</dbReference>
<evidence type="ECO:0000256" key="10">
    <source>
        <dbReference type="HAMAP-Rule" id="MF_01463"/>
    </source>
</evidence>
<dbReference type="PANTHER" id="PTHR30081">
    <property type="entry name" value="PROTEIN-EXPORT MEMBRANE PROTEIN SEC"/>
    <property type="match status" value="1"/>
</dbReference>
<dbReference type="NCBIfam" id="TIGR00916">
    <property type="entry name" value="2A0604s01"/>
    <property type="match status" value="1"/>
</dbReference>
<evidence type="ECO:0000259" key="12">
    <source>
        <dbReference type="Pfam" id="PF02355"/>
    </source>
</evidence>
<evidence type="ECO:0000259" key="14">
    <source>
        <dbReference type="Pfam" id="PF22599"/>
    </source>
</evidence>
<evidence type="ECO:0000256" key="11">
    <source>
        <dbReference type="SAM" id="Coils"/>
    </source>
</evidence>
<evidence type="ECO:0000259" key="13">
    <source>
        <dbReference type="Pfam" id="PF21760"/>
    </source>
</evidence>
<dbReference type="InterPro" id="IPR048631">
    <property type="entry name" value="SecD_1st"/>
</dbReference>
<proteinExistence type="inferred from homology"/>
<reference evidence="15 16" key="1">
    <citation type="submission" date="2017-03" db="EMBL/GenBank/DDBJ databases">
        <title>Genomic and clinical evidence uncovers the enterohepatic species Helicobacter valdiviensis as a potential human intestinal pathogen.</title>
        <authorList>
            <person name="Fresia P."/>
            <person name="Jara R."/>
            <person name="Sierra R."/>
            <person name="Ferres I."/>
            <person name="Greif G."/>
            <person name="Iraola G."/>
            <person name="Collado L."/>
        </authorList>
    </citation>
    <scope>NUCLEOTIDE SEQUENCE [LARGE SCALE GENOMIC DNA]</scope>
    <source>
        <strain evidence="15 16">WBE14</strain>
    </source>
</reference>
<feature type="transmembrane region" description="Helical" evidence="10">
    <location>
        <begin position="459"/>
        <end position="477"/>
    </location>
</feature>
<evidence type="ECO:0000256" key="1">
    <source>
        <dbReference type="ARBA" id="ARBA00004651"/>
    </source>
</evidence>
<dbReference type="GO" id="GO:0015450">
    <property type="term" value="F:protein-transporting ATPase activity"/>
    <property type="evidence" value="ECO:0007669"/>
    <property type="project" value="InterPro"/>
</dbReference>
<dbReference type="InterPro" id="IPR005791">
    <property type="entry name" value="SecD"/>
</dbReference>
<evidence type="ECO:0000256" key="9">
    <source>
        <dbReference type="ARBA" id="ARBA00023136"/>
    </source>
</evidence>
<dbReference type="NCBIfam" id="TIGR01129">
    <property type="entry name" value="secD"/>
    <property type="match status" value="1"/>
</dbReference>
<dbReference type="AlphaFoldDB" id="A0A2W6MU27"/>
<accession>A0A2W6MU27</accession>
<evidence type="ECO:0000256" key="2">
    <source>
        <dbReference type="ARBA" id="ARBA00022448"/>
    </source>
</evidence>
<dbReference type="GO" id="GO:0005886">
    <property type="term" value="C:plasma membrane"/>
    <property type="evidence" value="ECO:0007669"/>
    <property type="project" value="UniProtKB-SubCell"/>
</dbReference>
<comment type="caution">
    <text evidence="15">The sequence shown here is derived from an EMBL/GenBank/DDBJ whole genome shotgun (WGS) entry which is preliminary data.</text>
</comment>
<keyword evidence="6 10" id="KW-0653">Protein transport</keyword>